<sequence>MNTSNKHGNYIQLIEKKWTAIILALFEGFKRFNEISQIVSNASDAIISKRLRELESKEIIVRRVFAEGKLRIEYSLSEKGRALHHILRELQ</sequence>
<evidence type="ECO:0000313" key="5">
    <source>
        <dbReference type="EMBL" id="MFC5650932.1"/>
    </source>
</evidence>
<gene>
    <name evidence="5" type="ORF">ACFPYJ_17795</name>
</gene>
<organism evidence="5 6">
    <name type="scientific">Paenibacillus solisilvae</name>
    <dbReference type="NCBI Taxonomy" id="2486751"/>
    <lineage>
        <taxon>Bacteria</taxon>
        <taxon>Bacillati</taxon>
        <taxon>Bacillota</taxon>
        <taxon>Bacilli</taxon>
        <taxon>Bacillales</taxon>
        <taxon>Paenibacillaceae</taxon>
        <taxon>Paenibacillus</taxon>
    </lineage>
</organism>
<dbReference type="SUPFAM" id="SSF46785">
    <property type="entry name" value="Winged helix' DNA-binding domain"/>
    <property type="match status" value="1"/>
</dbReference>
<dbReference type="EMBL" id="JBHSOW010000064">
    <property type="protein sequence ID" value="MFC5650932.1"/>
    <property type="molecule type" value="Genomic_DNA"/>
</dbReference>
<dbReference type="InterPro" id="IPR036388">
    <property type="entry name" value="WH-like_DNA-bd_sf"/>
</dbReference>
<dbReference type="InterPro" id="IPR002577">
    <property type="entry name" value="HTH_HxlR"/>
</dbReference>
<evidence type="ECO:0000259" key="4">
    <source>
        <dbReference type="PROSITE" id="PS51118"/>
    </source>
</evidence>
<evidence type="ECO:0000256" key="2">
    <source>
        <dbReference type="ARBA" id="ARBA00023125"/>
    </source>
</evidence>
<dbReference type="PANTHER" id="PTHR33204">
    <property type="entry name" value="TRANSCRIPTIONAL REGULATOR, MARR FAMILY"/>
    <property type="match status" value="1"/>
</dbReference>
<protein>
    <submittedName>
        <fullName evidence="5">Winged helix-turn-helix transcriptional regulator</fullName>
    </submittedName>
</protein>
<keyword evidence="2" id="KW-0238">DNA-binding</keyword>
<dbReference type="Gene3D" id="1.10.10.10">
    <property type="entry name" value="Winged helix-like DNA-binding domain superfamily/Winged helix DNA-binding domain"/>
    <property type="match status" value="1"/>
</dbReference>
<keyword evidence="3" id="KW-0804">Transcription</keyword>
<dbReference type="InterPro" id="IPR036390">
    <property type="entry name" value="WH_DNA-bd_sf"/>
</dbReference>
<dbReference type="PANTHER" id="PTHR33204:SF37">
    <property type="entry name" value="HTH-TYPE TRANSCRIPTIONAL REGULATOR YODB"/>
    <property type="match status" value="1"/>
</dbReference>
<comment type="caution">
    <text evidence="5">The sequence shown here is derived from an EMBL/GenBank/DDBJ whole genome shotgun (WGS) entry which is preliminary data.</text>
</comment>
<accession>A0ABW0VZ39</accession>
<evidence type="ECO:0000256" key="1">
    <source>
        <dbReference type="ARBA" id="ARBA00023015"/>
    </source>
</evidence>
<keyword evidence="6" id="KW-1185">Reference proteome</keyword>
<dbReference type="PROSITE" id="PS51118">
    <property type="entry name" value="HTH_HXLR"/>
    <property type="match status" value="1"/>
</dbReference>
<reference evidence="6" key="1">
    <citation type="journal article" date="2019" name="Int. J. Syst. Evol. Microbiol.">
        <title>The Global Catalogue of Microorganisms (GCM) 10K type strain sequencing project: providing services to taxonomists for standard genome sequencing and annotation.</title>
        <authorList>
            <consortium name="The Broad Institute Genomics Platform"/>
            <consortium name="The Broad Institute Genome Sequencing Center for Infectious Disease"/>
            <person name="Wu L."/>
            <person name="Ma J."/>
        </authorList>
    </citation>
    <scope>NUCLEOTIDE SEQUENCE [LARGE SCALE GENOMIC DNA]</scope>
    <source>
        <strain evidence="6">CGMCC 1.3240</strain>
    </source>
</reference>
<dbReference type="Pfam" id="PF01638">
    <property type="entry name" value="HxlR"/>
    <property type="match status" value="1"/>
</dbReference>
<keyword evidence="1" id="KW-0805">Transcription regulation</keyword>
<feature type="domain" description="HTH hxlR-type" evidence="4">
    <location>
        <begin position="3"/>
        <end position="91"/>
    </location>
</feature>
<dbReference type="RefSeq" id="WP_379189523.1">
    <property type="nucleotide sequence ID" value="NZ_JBHSOW010000064.1"/>
</dbReference>
<dbReference type="Proteomes" id="UP001596047">
    <property type="component" value="Unassembled WGS sequence"/>
</dbReference>
<name>A0ABW0VZ39_9BACL</name>
<evidence type="ECO:0000313" key="6">
    <source>
        <dbReference type="Proteomes" id="UP001596047"/>
    </source>
</evidence>
<proteinExistence type="predicted"/>
<evidence type="ECO:0000256" key="3">
    <source>
        <dbReference type="ARBA" id="ARBA00023163"/>
    </source>
</evidence>